<keyword evidence="6" id="KW-1185">Reference proteome</keyword>
<accession>D6GT62</accession>
<organism evidence="5 6">
    <name type="scientific">Filifactor alocis (strain ATCC 35896 / CCUG 47790 / D40 B5)</name>
    <name type="common">Fusobacterium alocis</name>
    <dbReference type="NCBI Taxonomy" id="546269"/>
    <lineage>
        <taxon>Bacteria</taxon>
        <taxon>Bacillati</taxon>
        <taxon>Bacillota</taxon>
        <taxon>Clostridia</taxon>
        <taxon>Peptostreptococcales</taxon>
        <taxon>Filifactoraceae</taxon>
        <taxon>Filifactor</taxon>
    </lineage>
</organism>
<reference evidence="6" key="1">
    <citation type="submission" date="2010-12" db="EMBL/GenBank/DDBJ databases">
        <title>The genome sequence of Filifactor alocis strain ATCC 35896.</title>
        <authorList>
            <consortium name="The Broad Institute Genome Sequencing Platform"/>
            <person name="Ward D."/>
            <person name="Earl A."/>
            <person name="Feldgarden M."/>
            <person name="Young S.K."/>
            <person name="Gargeya S."/>
            <person name="Zeng Q."/>
            <person name="Alvarado L."/>
            <person name="Berlin A."/>
            <person name="Bochicchio J."/>
            <person name="Chapman S.B."/>
            <person name="Chen Z."/>
            <person name="Freedman E."/>
            <person name="Gellesch M."/>
            <person name="Goldberg J."/>
            <person name="Griggs A."/>
            <person name="Gujja S."/>
            <person name="Heilman E."/>
            <person name="Heiman D."/>
            <person name="Howarth C."/>
            <person name="Mehta T."/>
            <person name="Neiman D."/>
            <person name="Pearson M."/>
            <person name="Roberts A."/>
            <person name="Saif S."/>
            <person name="Shea T."/>
            <person name="Shenoy N."/>
            <person name="Sisk P."/>
            <person name="Stolte C."/>
            <person name="Sykes S."/>
            <person name="White J."/>
            <person name="Yandava C."/>
            <person name="Izard J."/>
            <person name="Blanton J.M."/>
            <person name="Baranova O.V."/>
            <person name="Tanner A.C."/>
            <person name="Dewhirst F.E."/>
            <person name="Haas B."/>
            <person name="Nusbaum C."/>
            <person name="Birren B."/>
        </authorList>
    </citation>
    <scope>NUCLEOTIDE SEQUENCE [LARGE SCALE GENOMIC DNA]</scope>
    <source>
        <strain evidence="6">ATCC 35896 / CCUG 47790 / D40 B5</strain>
    </source>
</reference>
<dbReference type="EMBL" id="CP002390">
    <property type="protein sequence ID" value="EFE28047.1"/>
    <property type="molecule type" value="Genomic_DNA"/>
</dbReference>
<keyword evidence="2" id="KW-0813">Transport</keyword>
<sequence>MITLEEKLKQFSDMIDEKVEQEISEELAEKQAEVQAFLEEEKSRIESALDREKRSALRRVDRQKLERISTIKQEEKRNYLRKNELFIQDLIQKVEEKSRDFVLTPDYPPFIARVLGQTLAKNEIALDRQVTIYICPSNFDEVKRQFQELLTERGYKHVQFKEGEIREIGGFILEVLEDDIRINKTIIRTMDNMREPIGQYLSNYVREGTELNG</sequence>
<gene>
    <name evidence="5" type="ordered locus">HMPREF0389_01300</name>
</gene>
<dbReference type="InterPro" id="IPR002842">
    <property type="entry name" value="ATPase_V1_Esu"/>
</dbReference>
<dbReference type="AlphaFoldDB" id="D6GT62"/>
<evidence type="ECO:0000313" key="6">
    <source>
        <dbReference type="Proteomes" id="UP000007468"/>
    </source>
</evidence>
<dbReference type="InterPro" id="IPR038495">
    <property type="entry name" value="ATPase_E_C"/>
</dbReference>
<protein>
    <submittedName>
        <fullName evidence="5">Uncharacterized protein</fullName>
    </submittedName>
</protein>
<dbReference type="eggNOG" id="COG1390">
    <property type="taxonomic scope" value="Bacteria"/>
</dbReference>
<dbReference type="GO" id="GO:0046961">
    <property type="term" value="F:proton-transporting ATPase activity, rotational mechanism"/>
    <property type="evidence" value="ECO:0007669"/>
    <property type="project" value="InterPro"/>
</dbReference>
<dbReference type="OrthoDB" id="1725377at2"/>
<dbReference type="RefSeq" id="WP_014263145.1">
    <property type="nucleotide sequence ID" value="NC_016630.1"/>
</dbReference>
<keyword evidence="3" id="KW-0406">Ion transport</keyword>
<dbReference type="GO" id="GO:0033178">
    <property type="term" value="C:proton-transporting two-sector ATPase complex, catalytic domain"/>
    <property type="evidence" value="ECO:0007669"/>
    <property type="project" value="InterPro"/>
</dbReference>
<keyword evidence="4" id="KW-0175">Coiled coil</keyword>
<dbReference type="Pfam" id="PF01991">
    <property type="entry name" value="vATP-synt_E"/>
    <property type="match status" value="1"/>
</dbReference>
<dbReference type="Gene3D" id="3.30.2320.30">
    <property type="entry name" value="ATP synthase, E subunit, C-terminal"/>
    <property type="match status" value="1"/>
</dbReference>
<proteinExistence type="inferred from homology"/>
<evidence type="ECO:0000313" key="5">
    <source>
        <dbReference type="EMBL" id="EFE28047.1"/>
    </source>
</evidence>
<evidence type="ECO:0000256" key="2">
    <source>
        <dbReference type="ARBA" id="ARBA00022448"/>
    </source>
</evidence>
<feature type="coiled-coil region" evidence="4">
    <location>
        <begin position="1"/>
        <end position="55"/>
    </location>
</feature>
<name>D6GT62_FILAD</name>
<dbReference type="STRING" id="546269.HMPREF0389_01300"/>
<evidence type="ECO:0000256" key="4">
    <source>
        <dbReference type="SAM" id="Coils"/>
    </source>
</evidence>
<comment type="similarity">
    <text evidence="1">Belongs to the V-ATPase E subunit family.</text>
</comment>
<dbReference type="KEGG" id="faa:HMPREF0389_01300"/>
<evidence type="ECO:0000256" key="3">
    <source>
        <dbReference type="ARBA" id="ARBA00023065"/>
    </source>
</evidence>
<evidence type="ECO:0000256" key="1">
    <source>
        <dbReference type="ARBA" id="ARBA00005901"/>
    </source>
</evidence>
<dbReference type="SUPFAM" id="SSF160527">
    <property type="entry name" value="V-type ATPase subunit E-like"/>
    <property type="match status" value="1"/>
</dbReference>
<dbReference type="Proteomes" id="UP000007468">
    <property type="component" value="Chromosome"/>
</dbReference>